<sequence>MDICDLGDIRLHWRQDGDPAGAPVVFANSLGTDLRLWDKVIPLLPQGYRYIRYDMRGHGLSDCPPGPYAMGALVRDAERLLDALSVKACVFVGLSIGGMIAQGLAVKRLDLVRAMVISNTAAKIGTAEMWQARISAARAGGLEALAEPVMERWFSRRFRQEAELAGWRNMLTRTPLEGYVGCCAAIAGTDFYTPTSGLTLPTLAIAGSEDGSTPADLVRETADLIRGAEFHLIRGAGHLPCVEAPDAFAARVTQFLERVGHMQGGGCGHDHHPHHGHHH</sequence>
<name>A0A1N7P0F3_9RHOB</name>
<dbReference type="InterPro" id="IPR050266">
    <property type="entry name" value="AB_hydrolase_sf"/>
</dbReference>
<gene>
    <name evidence="3" type="ORF">SAMN05421774_104293</name>
</gene>
<evidence type="ECO:0000313" key="3">
    <source>
        <dbReference type="EMBL" id="SIT04047.1"/>
    </source>
</evidence>
<proteinExistence type="predicted"/>
<dbReference type="GO" id="GO:0042952">
    <property type="term" value="P:beta-ketoadipate pathway"/>
    <property type="evidence" value="ECO:0007669"/>
    <property type="project" value="InterPro"/>
</dbReference>
<dbReference type="InterPro" id="IPR026968">
    <property type="entry name" value="PcaD/CatD"/>
</dbReference>
<protein>
    <submittedName>
        <fullName evidence="3">3-oxoadipate enol-lactonase</fullName>
    </submittedName>
</protein>
<dbReference type="PANTHER" id="PTHR43798">
    <property type="entry name" value="MONOACYLGLYCEROL LIPASE"/>
    <property type="match status" value="1"/>
</dbReference>
<dbReference type="RefSeq" id="WP_076531618.1">
    <property type="nucleotide sequence ID" value="NZ_BMEH01000004.1"/>
</dbReference>
<dbReference type="InterPro" id="IPR029058">
    <property type="entry name" value="AB_hydrolase_fold"/>
</dbReference>
<evidence type="ECO:0000256" key="1">
    <source>
        <dbReference type="ARBA" id="ARBA00022801"/>
    </source>
</evidence>
<feature type="domain" description="AB hydrolase-1" evidence="2">
    <location>
        <begin position="23"/>
        <end position="245"/>
    </location>
</feature>
<dbReference type="PANTHER" id="PTHR43798:SF31">
    <property type="entry name" value="AB HYDROLASE SUPERFAMILY PROTEIN YCLE"/>
    <property type="match status" value="1"/>
</dbReference>
<dbReference type="NCBIfam" id="TIGR02427">
    <property type="entry name" value="protocat_pcaD"/>
    <property type="match status" value="1"/>
</dbReference>
<accession>A0A1N7P0F3</accession>
<dbReference type="InterPro" id="IPR000073">
    <property type="entry name" value="AB_hydrolase_1"/>
</dbReference>
<dbReference type="STRING" id="1086013.SAMN05421774_104293"/>
<dbReference type="OrthoDB" id="9793083at2"/>
<organism evidence="3 4">
    <name type="scientific">Gemmobacter megaterium</name>
    <dbReference type="NCBI Taxonomy" id="1086013"/>
    <lineage>
        <taxon>Bacteria</taxon>
        <taxon>Pseudomonadati</taxon>
        <taxon>Pseudomonadota</taxon>
        <taxon>Alphaproteobacteria</taxon>
        <taxon>Rhodobacterales</taxon>
        <taxon>Paracoccaceae</taxon>
        <taxon>Gemmobacter</taxon>
    </lineage>
</organism>
<dbReference type="GO" id="GO:0016020">
    <property type="term" value="C:membrane"/>
    <property type="evidence" value="ECO:0007669"/>
    <property type="project" value="TreeGrafter"/>
</dbReference>
<dbReference type="PRINTS" id="PR00111">
    <property type="entry name" value="ABHYDROLASE"/>
</dbReference>
<keyword evidence="4" id="KW-1185">Reference proteome</keyword>
<dbReference type="EMBL" id="FTOT01000004">
    <property type="protein sequence ID" value="SIT04047.1"/>
    <property type="molecule type" value="Genomic_DNA"/>
</dbReference>
<reference evidence="3 4" key="1">
    <citation type="submission" date="2017-01" db="EMBL/GenBank/DDBJ databases">
        <authorList>
            <person name="Mah S.A."/>
            <person name="Swanson W.J."/>
            <person name="Moy G.W."/>
            <person name="Vacquier V.D."/>
        </authorList>
    </citation>
    <scope>NUCLEOTIDE SEQUENCE [LARGE SCALE GENOMIC DNA]</scope>
    <source>
        <strain evidence="3 4">DSM 26375</strain>
    </source>
</reference>
<dbReference type="Proteomes" id="UP000186141">
    <property type="component" value="Unassembled WGS sequence"/>
</dbReference>
<dbReference type="Gene3D" id="3.40.50.1820">
    <property type="entry name" value="alpha/beta hydrolase"/>
    <property type="match status" value="1"/>
</dbReference>
<dbReference type="SUPFAM" id="SSF53474">
    <property type="entry name" value="alpha/beta-Hydrolases"/>
    <property type="match status" value="1"/>
</dbReference>
<dbReference type="AlphaFoldDB" id="A0A1N7P0F3"/>
<evidence type="ECO:0000259" key="2">
    <source>
        <dbReference type="Pfam" id="PF00561"/>
    </source>
</evidence>
<evidence type="ECO:0000313" key="4">
    <source>
        <dbReference type="Proteomes" id="UP000186141"/>
    </source>
</evidence>
<keyword evidence="1" id="KW-0378">Hydrolase</keyword>
<dbReference type="Pfam" id="PF00561">
    <property type="entry name" value="Abhydrolase_1"/>
    <property type="match status" value="1"/>
</dbReference>
<dbReference type="GO" id="GO:0047570">
    <property type="term" value="F:3-oxoadipate enol-lactonase activity"/>
    <property type="evidence" value="ECO:0007669"/>
    <property type="project" value="InterPro"/>
</dbReference>